<dbReference type="OrthoDB" id="2887257at2"/>
<accession>A0A372LRB5</accession>
<comment type="caution">
    <text evidence="1">The sequence shown here is derived from an EMBL/GenBank/DDBJ whole genome shotgun (WGS) entry which is preliminary data.</text>
</comment>
<evidence type="ECO:0000313" key="2">
    <source>
        <dbReference type="Proteomes" id="UP000264541"/>
    </source>
</evidence>
<dbReference type="EMBL" id="QVTE01000015">
    <property type="protein sequence ID" value="RFU70467.1"/>
    <property type="molecule type" value="Genomic_DNA"/>
</dbReference>
<protein>
    <submittedName>
        <fullName evidence="1">Uncharacterized protein</fullName>
    </submittedName>
</protein>
<reference evidence="1 2" key="1">
    <citation type="submission" date="2018-08" db="EMBL/GenBank/DDBJ databases">
        <title>Bacillus chawlae sp. nov., Bacillus glennii sp. nov., and Bacillus saganii sp. nov. Isolated from the Vehicle Assembly Building at Kennedy Space Center where the Viking Spacecraft were Assembled.</title>
        <authorList>
            <person name="Seuylemezian A."/>
            <person name="Vaishampayan P."/>
        </authorList>
    </citation>
    <scope>NUCLEOTIDE SEQUENCE [LARGE SCALE GENOMIC DNA]</scope>
    <source>
        <strain evidence="1 2">V47-23a</strain>
    </source>
</reference>
<sequence>MDTKKLEHALFYLQELGLELNEYEKTNREMPIEDYKDLLSYTISLVRSVKEYSSSINKELTNQ</sequence>
<dbReference type="Proteomes" id="UP000264541">
    <property type="component" value="Unassembled WGS sequence"/>
</dbReference>
<evidence type="ECO:0000313" key="1">
    <source>
        <dbReference type="EMBL" id="RFU70467.1"/>
    </source>
</evidence>
<keyword evidence="2" id="KW-1185">Reference proteome</keyword>
<name>A0A372LRB5_9BACI</name>
<dbReference type="AlphaFoldDB" id="A0A372LRB5"/>
<dbReference type="RefSeq" id="WP_117325721.1">
    <property type="nucleotide sequence ID" value="NZ_QVTE01000015.1"/>
</dbReference>
<gene>
    <name evidence="1" type="ORF">D0469_05905</name>
</gene>
<organism evidence="1 2">
    <name type="scientific">Peribacillus saganii</name>
    <dbReference type="NCBI Taxonomy" id="2303992"/>
    <lineage>
        <taxon>Bacteria</taxon>
        <taxon>Bacillati</taxon>
        <taxon>Bacillota</taxon>
        <taxon>Bacilli</taxon>
        <taxon>Bacillales</taxon>
        <taxon>Bacillaceae</taxon>
        <taxon>Peribacillus</taxon>
    </lineage>
</organism>
<proteinExistence type="predicted"/>